<proteinExistence type="predicted"/>
<name>A0ABW2GUD0_9ACTN</name>
<feature type="domain" description="ParB-like catalytic effector" evidence="1">
    <location>
        <begin position="824"/>
        <end position="937"/>
    </location>
</feature>
<protein>
    <recommendedName>
        <fullName evidence="1">ParB-like catalytic effector domain-containing protein</fullName>
    </recommendedName>
</protein>
<organism evidence="2 3">
    <name type="scientific">Catellatospora aurea</name>
    <dbReference type="NCBI Taxonomy" id="1337874"/>
    <lineage>
        <taxon>Bacteria</taxon>
        <taxon>Bacillati</taxon>
        <taxon>Actinomycetota</taxon>
        <taxon>Actinomycetes</taxon>
        <taxon>Micromonosporales</taxon>
        <taxon>Micromonosporaceae</taxon>
        <taxon>Catellatospora</taxon>
    </lineage>
</organism>
<dbReference type="InterPro" id="IPR057241">
    <property type="entry name" value="Parb-CE"/>
</dbReference>
<accession>A0ABW2GUD0</accession>
<dbReference type="Proteomes" id="UP001596392">
    <property type="component" value="Unassembled WGS sequence"/>
</dbReference>
<reference evidence="3" key="1">
    <citation type="journal article" date="2019" name="Int. J. Syst. Evol. Microbiol.">
        <title>The Global Catalogue of Microorganisms (GCM) 10K type strain sequencing project: providing services to taxonomists for standard genome sequencing and annotation.</title>
        <authorList>
            <consortium name="The Broad Institute Genomics Platform"/>
            <consortium name="The Broad Institute Genome Sequencing Center for Infectious Disease"/>
            <person name="Wu L."/>
            <person name="Ma J."/>
        </authorList>
    </citation>
    <scope>NUCLEOTIDE SEQUENCE [LARGE SCALE GENOMIC DNA]</scope>
    <source>
        <strain evidence="3">CGMCC 1.9106</strain>
    </source>
</reference>
<keyword evidence="3" id="KW-1185">Reference proteome</keyword>
<evidence type="ECO:0000313" key="2">
    <source>
        <dbReference type="EMBL" id="MFC7243033.1"/>
    </source>
</evidence>
<dbReference type="RefSeq" id="WP_376806285.1">
    <property type="nucleotide sequence ID" value="NZ_JBHTAC010000009.1"/>
</dbReference>
<dbReference type="Pfam" id="PF24392">
    <property type="entry name" value="Parb-CE"/>
    <property type="match status" value="1"/>
</dbReference>
<gene>
    <name evidence="2" type="ORF">ACFQO7_11160</name>
</gene>
<evidence type="ECO:0000259" key="1">
    <source>
        <dbReference type="Pfam" id="PF24392"/>
    </source>
</evidence>
<sequence>MWFVDDEFLNGVATGAQPYIATVTVPRKQPTFDIDVISDARLTSPDADEFVDRFRTMRRPFDRGRASHLLVSCGEMNAGTAGDGGYGDFWTPTLDRVRALTPSILAIPGNSEARTQPGADGFYGRFAASLVGNATMPPRPQDVPLAKVTRVCLREDPDHSRALAYVVVIGFDSNEAAYSHPLISDHGQISRAQMEAAQQLVGTLSRTVALNAPLYVIGVTHHNLLPADTRRLAATADVDRFNQHARGIECQAGCDNPEPSRLCVTNHMLVESSSGSTTNSSEFLTLCRDIRMSMVIHADMRTPEVATMSSTSLASGESPSEITVVACPPFARNSRMSGMAWIRVNVWKGEMEIAFRYDVESDGHGDPIQIVRPLVSASRVTPAERRLYDTVHKLLDDAAAQPDGDLAGIASFRDYVEKIWADTGYVALCFADGTLPDIAPTRRTAYNLLLLLRERDDGEYDILHSHHTALRPSDVGYWNTLLLPAFQKVRNLLEHLRDDVLRQVVDQAEDLEKAKQVRAFEAAVGRILLASESDGDLWGDQLREVASLTRRKISPTTGCVTEYEYHLVTLLPLIRRVELTEDLFSDEDLEPTPAEQERQDYNTIMEWLTELPSVRRENEHAQTSGVSMDALRLGGGGLRWDPQARFPDEAGSRAPDVGRRLPPGAIWFPLPDSRDDVAEAPWQQCPAIVSRNADVMRWVDREIESRRKVNGGVPPRELVMGKLAQTSDSIEIVDMYSFESGGQRLAHDLPAGSTTEAIDRVTFVEGFDLDGQFPYRGLPVKRVYLVRRDVPVWQGSRSVILIFSADQYDQDSCREAPADDALGVLRPVQRYVLRAGLDRAREIHDQVLTKLPDPWGFARVRKGPALQPVTVTPPILERLHEEDWENEHGDREYIVCDGTHRVVELVWTSHVVLPAIAVTDAPRQPYYAKPFSKFEWEHTAGNKKDRAPDQDSKYAVRSVDINRLTPAATAILRKRSESEWYRRYYRDLGTGFGYMGGQGGRYV</sequence>
<comment type="caution">
    <text evidence="2">The sequence shown here is derived from an EMBL/GenBank/DDBJ whole genome shotgun (WGS) entry which is preliminary data.</text>
</comment>
<dbReference type="EMBL" id="JBHTAC010000009">
    <property type="protein sequence ID" value="MFC7243033.1"/>
    <property type="molecule type" value="Genomic_DNA"/>
</dbReference>
<evidence type="ECO:0000313" key="3">
    <source>
        <dbReference type="Proteomes" id="UP001596392"/>
    </source>
</evidence>